<organism evidence="2 3">
    <name type="scientific">Zygosaccharomyces rouxii</name>
    <dbReference type="NCBI Taxonomy" id="4956"/>
    <lineage>
        <taxon>Eukaryota</taxon>
        <taxon>Fungi</taxon>
        <taxon>Dikarya</taxon>
        <taxon>Ascomycota</taxon>
        <taxon>Saccharomycotina</taxon>
        <taxon>Saccharomycetes</taxon>
        <taxon>Saccharomycetales</taxon>
        <taxon>Saccharomycetaceae</taxon>
        <taxon>Zygosaccharomyces</taxon>
    </lineage>
</organism>
<name>A0A1Q3A1N4_ZYGRO</name>
<dbReference type="InterPro" id="IPR003462">
    <property type="entry name" value="ODC_Mu_crystall"/>
</dbReference>
<dbReference type="Pfam" id="PF02423">
    <property type="entry name" value="OCD_Mu_crystall"/>
    <property type="match status" value="1"/>
</dbReference>
<dbReference type="SUPFAM" id="SSF51735">
    <property type="entry name" value="NAD(P)-binding Rossmann-fold domains"/>
    <property type="match status" value="1"/>
</dbReference>
<dbReference type="OMA" id="CVGMGLM"/>
<dbReference type="GO" id="GO:0005737">
    <property type="term" value="C:cytoplasm"/>
    <property type="evidence" value="ECO:0007669"/>
    <property type="project" value="TreeGrafter"/>
</dbReference>
<dbReference type="PANTHER" id="PTHR13812">
    <property type="entry name" value="KETIMINE REDUCTASE MU-CRYSTALLIN"/>
    <property type="match status" value="1"/>
</dbReference>
<evidence type="ECO:0000313" key="2">
    <source>
        <dbReference type="EMBL" id="GAV49569.1"/>
    </source>
</evidence>
<dbReference type="InterPro" id="IPR023401">
    <property type="entry name" value="ODC_N"/>
</dbReference>
<sequence length="345" mass="37940">MNEVVITDKEVSEFFLAADRGTHLAFLQELEFALQRYSANPSIIPPRIKAHTPSGSTVHLYMPVIDDVYSGVKTLGYNVNSNMGFVGSINVTDADSGALFGTLEAKQVTGIRTALASCIGLYHQLTKFENTPRINCTVFGAGLQAFWHIFIVIQLFKGHCDAFKVNILYRENPMDLEPLLKAVYSQEDAGEVVMEQFPLSDRANVQNCVSNSHVIFGCIPSETPNLLFKDLAVPGTEVEHTYISLIGSYQPYMHECDAETIGRFQGRGTPIIVDSKEHTPLESGELCDSGVYREQLVEIGELAGTTVPTLKCPNSRRSITLCKIVGLAIMDISLSKKLLEISTSL</sequence>
<gene>
    <name evidence="2" type="ORF">ZYGR_0P02140</name>
</gene>
<evidence type="ECO:0000313" key="3">
    <source>
        <dbReference type="Proteomes" id="UP000187013"/>
    </source>
</evidence>
<dbReference type="AlphaFoldDB" id="A0A1Q3A1N4"/>
<dbReference type="eggNOG" id="KOG3007">
    <property type="taxonomic scope" value="Eukaryota"/>
</dbReference>
<dbReference type="Gene3D" id="3.40.50.720">
    <property type="entry name" value="NAD(P)-binding Rossmann-like Domain"/>
    <property type="match status" value="1"/>
</dbReference>
<dbReference type="Proteomes" id="UP000187013">
    <property type="component" value="Unassembled WGS sequence"/>
</dbReference>
<protein>
    <recommendedName>
        <fullName evidence="4">Ornithine cyclodeaminase</fullName>
    </recommendedName>
</protein>
<dbReference type="PANTHER" id="PTHR13812:SF19">
    <property type="entry name" value="KETIMINE REDUCTASE MU-CRYSTALLIN"/>
    <property type="match status" value="1"/>
</dbReference>
<dbReference type="EMBL" id="BDGX01000016">
    <property type="protein sequence ID" value="GAV49569.1"/>
    <property type="molecule type" value="Genomic_DNA"/>
</dbReference>
<evidence type="ECO:0000256" key="1">
    <source>
        <dbReference type="ARBA" id="ARBA00008903"/>
    </source>
</evidence>
<comment type="similarity">
    <text evidence="1">Belongs to the ornithine cyclodeaminase/mu-crystallin family.</text>
</comment>
<dbReference type="OrthoDB" id="41492at2759"/>
<accession>A0A1Q3A1N4</accession>
<reference evidence="2 3" key="1">
    <citation type="submission" date="2016-08" db="EMBL/GenBank/DDBJ databases">
        <title>Draft genome sequence of allopolyploid Zygosaccharomyces rouxii.</title>
        <authorList>
            <person name="Watanabe J."/>
            <person name="Uehara K."/>
            <person name="Mogi Y."/>
            <person name="Tsukioka Y."/>
        </authorList>
    </citation>
    <scope>NUCLEOTIDE SEQUENCE [LARGE SCALE GENOMIC DNA]</scope>
    <source>
        <strain evidence="2 3">NBRC 110957</strain>
    </source>
</reference>
<dbReference type="InterPro" id="IPR036291">
    <property type="entry name" value="NAD(P)-bd_dom_sf"/>
</dbReference>
<proteinExistence type="inferred from homology"/>
<comment type="caution">
    <text evidence="2">The sequence shown here is derived from an EMBL/GenBank/DDBJ whole genome shotgun (WGS) entry which is preliminary data.</text>
</comment>
<dbReference type="Gene3D" id="3.30.1780.10">
    <property type="entry name" value="ornithine cyclodeaminase, domain 1"/>
    <property type="match status" value="1"/>
</dbReference>
<evidence type="ECO:0008006" key="4">
    <source>
        <dbReference type="Google" id="ProtNLM"/>
    </source>
</evidence>